<proteinExistence type="evidence at transcript level"/>
<dbReference type="EMBL" id="PP517493">
    <property type="protein sequence ID" value="WXI02743.1"/>
    <property type="molecule type" value="mRNA"/>
</dbReference>
<protein>
    <submittedName>
        <fullName evidence="2">Venom CUB domain protein 3</fullName>
    </submittedName>
</protein>
<name>A0AB38ZEP0_9HEMI</name>
<feature type="chain" id="PRO_5044267223" evidence="1">
    <location>
        <begin position="19"/>
        <end position="133"/>
    </location>
</feature>
<dbReference type="SUPFAM" id="SSF49854">
    <property type="entry name" value="Spermadhesin, CUB domain"/>
    <property type="match status" value="1"/>
</dbReference>
<keyword evidence="1" id="KW-0732">Signal</keyword>
<evidence type="ECO:0000256" key="1">
    <source>
        <dbReference type="SAM" id="SignalP"/>
    </source>
</evidence>
<feature type="signal peptide" evidence="1">
    <location>
        <begin position="1"/>
        <end position="18"/>
    </location>
</feature>
<evidence type="ECO:0000313" key="2">
    <source>
        <dbReference type="EMBL" id="WXI02743.1"/>
    </source>
</evidence>
<organism evidence="2">
    <name type="scientific">Oncocephalus sp</name>
    <dbReference type="NCBI Taxonomy" id="2944721"/>
    <lineage>
        <taxon>Eukaryota</taxon>
        <taxon>Metazoa</taxon>
        <taxon>Ecdysozoa</taxon>
        <taxon>Arthropoda</taxon>
        <taxon>Hexapoda</taxon>
        <taxon>Insecta</taxon>
        <taxon>Pterygota</taxon>
        <taxon>Neoptera</taxon>
        <taxon>Paraneoptera</taxon>
        <taxon>Hemiptera</taxon>
        <taxon>Heteroptera</taxon>
        <taxon>Panheteroptera</taxon>
        <taxon>Cimicomorpha</taxon>
        <taxon>Reduviidae</taxon>
        <taxon>Stenopodainae</taxon>
        <taxon>Oncocephalus</taxon>
    </lineage>
</organism>
<dbReference type="AlphaFoldDB" id="A0AB38ZEP0"/>
<sequence length="133" mass="15407">MKLLVGLILCTVISNTLADDYYAMAVVKGKAVRKIFDRWLPKGIPPNTKFTYEVKTTPDMKIELHCPYISLHQDGEPCSKYRFRIIDGDHIEDVCERVKKYRYKSKTNNLKIELQTGEKFLKVQPRCSALPLK</sequence>
<accession>A0AB38ZEP0</accession>
<dbReference type="Gene3D" id="2.60.120.290">
    <property type="entry name" value="Spermadhesin, CUB domain"/>
    <property type="match status" value="1"/>
</dbReference>
<dbReference type="InterPro" id="IPR035914">
    <property type="entry name" value="Sperma_CUB_dom_sf"/>
</dbReference>
<reference evidence="2" key="1">
    <citation type="submission" date="2024-03" db="EMBL/GenBank/DDBJ databases">
        <title>Venom adaptation and exaptation during the trophic switch to blood-feeding by kissing bugs (Reduviidae: Triatominae).</title>
        <authorList>
            <person name="Zdenek C.N."/>
            <person name="Cardoso F.C."/>
            <person name="Robinson S.D."/>
            <person name="Mercedes R.S."/>
            <person name="Raidjoe E.R."/>
            <person name="Hernandez-Vargas M.J."/>
            <person name="Jin J."/>
            <person name="Corzo G."/>
            <person name="Vetter I."/>
            <person name="King G.F."/>
            <person name="Fry B.G."/>
            <person name="Walker A."/>
        </authorList>
    </citation>
    <scope>NUCLEOTIDE SEQUENCE</scope>
</reference>